<feature type="compositionally biased region" description="Pro residues" evidence="1">
    <location>
        <begin position="79"/>
        <end position="88"/>
    </location>
</feature>
<dbReference type="AlphaFoldDB" id="A0A4U1L546"/>
<reference evidence="3 4" key="1">
    <citation type="submission" date="2019-04" db="EMBL/GenBank/DDBJ databases">
        <authorList>
            <person name="Yang Y."/>
            <person name="Wei D."/>
        </authorList>
    </citation>
    <scope>NUCLEOTIDE SEQUENCE [LARGE SCALE GENOMIC DNA]</scope>
    <source>
        <strain evidence="3 4">L-1-4w-11</strain>
    </source>
</reference>
<accession>A0A4U1L546</accession>
<evidence type="ECO:0000313" key="3">
    <source>
        <dbReference type="EMBL" id="TKD51316.1"/>
    </source>
</evidence>
<feature type="region of interest" description="Disordered" evidence="1">
    <location>
        <begin position="23"/>
        <end position="88"/>
    </location>
</feature>
<keyword evidence="2" id="KW-0732">Signal</keyword>
<evidence type="ECO:0000256" key="2">
    <source>
        <dbReference type="SAM" id="SignalP"/>
    </source>
</evidence>
<feature type="signal peptide" evidence="2">
    <location>
        <begin position="1"/>
        <end position="20"/>
    </location>
</feature>
<feature type="compositionally biased region" description="Low complexity" evidence="1">
    <location>
        <begin position="24"/>
        <end position="37"/>
    </location>
</feature>
<dbReference type="Proteomes" id="UP000309138">
    <property type="component" value="Unassembled WGS sequence"/>
</dbReference>
<proteinExistence type="predicted"/>
<feature type="compositionally biased region" description="Low complexity" evidence="1">
    <location>
        <begin position="58"/>
        <end position="77"/>
    </location>
</feature>
<keyword evidence="4" id="KW-1185">Reference proteome</keyword>
<comment type="caution">
    <text evidence="3">The sequence shown here is derived from an EMBL/GenBank/DDBJ whole genome shotgun (WGS) entry which is preliminary data.</text>
</comment>
<dbReference type="EMBL" id="SWKR01000002">
    <property type="protein sequence ID" value="TKD51316.1"/>
    <property type="molecule type" value="Genomic_DNA"/>
</dbReference>
<name>A0A4U1L546_9SPHN</name>
<feature type="chain" id="PRO_5020902142" evidence="2">
    <location>
        <begin position="21"/>
        <end position="88"/>
    </location>
</feature>
<evidence type="ECO:0000256" key="1">
    <source>
        <dbReference type="SAM" id="MobiDB-lite"/>
    </source>
</evidence>
<sequence>MRTKIIAGLIAIAGSTIAIAQEVPPAQDTTTPTQQTPVNQAMDNQQVPAETTPDSMQDSTAPTPDDTTTDTTNTETSPEPEPTPTPDA</sequence>
<protein>
    <submittedName>
        <fullName evidence="3">Uncharacterized protein</fullName>
    </submittedName>
</protein>
<organism evidence="3 4">
    <name type="scientific">Sphingomonas baiyangensis</name>
    <dbReference type="NCBI Taxonomy" id="2572576"/>
    <lineage>
        <taxon>Bacteria</taxon>
        <taxon>Pseudomonadati</taxon>
        <taxon>Pseudomonadota</taxon>
        <taxon>Alphaproteobacteria</taxon>
        <taxon>Sphingomonadales</taxon>
        <taxon>Sphingomonadaceae</taxon>
        <taxon>Sphingomonas</taxon>
    </lineage>
</organism>
<dbReference type="RefSeq" id="WP_136943261.1">
    <property type="nucleotide sequence ID" value="NZ_SWKR01000002.1"/>
</dbReference>
<gene>
    <name evidence="3" type="ORF">FBR43_11555</name>
</gene>
<evidence type="ECO:0000313" key="4">
    <source>
        <dbReference type="Proteomes" id="UP000309138"/>
    </source>
</evidence>
<feature type="compositionally biased region" description="Polar residues" evidence="1">
    <location>
        <begin position="38"/>
        <end position="57"/>
    </location>
</feature>